<feature type="transmembrane region" description="Helical" evidence="2">
    <location>
        <begin position="247"/>
        <end position="272"/>
    </location>
</feature>
<sequence>FSTLSIAAGQQADNKHNNNNKDNKDNKPDGRSIRPGRQMTGIRLFNEKTTKFDNMNFNIISNAENNTFVLQPNIHPTPGQLIRFGGVGRITQLMREKCLGNPTSIAHLDHQKEDPGRILIGSSDLQSRKAPLKKAASMMSSTSSEGISAMDPKIIIVLAISAVIISVIIIVLFRKMCNKQAAKPTQVSANETDSSIFVCKGNLENYMYSDWHHTAISMPPMYDTVTSRNSWVYGGYVPPPTDHSSGLAAGLIVLGGYVVAGFIMCFACWMCYCCKDEQVSKIPTRVVQPSAQPQQTSVVKKTPVVYATAPVLNAAPPKKVPVIQAAPPKAKQVWTTQPVEKSAEVGHVVISMPPAYDEVPPRYTGYCVFCGR</sequence>
<dbReference type="EnsemblMetazoa" id="PPA40063.1">
    <property type="protein sequence ID" value="PPA40063.1"/>
    <property type="gene ID" value="WBGene00278432"/>
</dbReference>
<organism evidence="3 4">
    <name type="scientific">Pristionchus pacificus</name>
    <name type="common">Parasitic nematode worm</name>
    <dbReference type="NCBI Taxonomy" id="54126"/>
    <lineage>
        <taxon>Eukaryota</taxon>
        <taxon>Metazoa</taxon>
        <taxon>Ecdysozoa</taxon>
        <taxon>Nematoda</taxon>
        <taxon>Chromadorea</taxon>
        <taxon>Rhabditida</taxon>
        <taxon>Rhabditina</taxon>
        <taxon>Diplogasteromorpha</taxon>
        <taxon>Diplogasteroidea</taxon>
        <taxon>Neodiplogasteridae</taxon>
        <taxon>Pristionchus</taxon>
    </lineage>
</organism>
<reference evidence="4" key="1">
    <citation type="journal article" date="2008" name="Nat. Genet.">
        <title>The Pristionchus pacificus genome provides a unique perspective on nematode lifestyle and parasitism.</title>
        <authorList>
            <person name="Dieterich C."/>
            <person name="Clifton S.W."/>
            <person name="Schuster L.N."/>
            <person name="Chinwalla A."/>
            <person name="Delehaunty K."/>
            <person name="Dinkelacker I."/>
            <person name="Fulton L."/>
            <person name="Fulton R."/>
            <person name="Godfrey J."/>
            <person name="Minx P."/>
            <person name="Mitreva M."/>
            <person name="Roeseler W."/>
            <person name="Tian H."/>
            <person name="Witte H."/>
            <person name="Yang S.P."/>
            <person name="Wilson R.K."/>
            <person name="Sommer R.J."/>
        </authorList>
    </citation>
    <scope>NUCLEOTIDE SEQUENCE [LARGE SCALE GENOMIC DNA]</scope>
    <source>
        <strain evidence="4">PS312</strain>
    </source>
</reference>
<reference evidence="3" key="2">
    <citation type="submission" date="2022-06" db="UniProtKB">
        <authorList>
            <consortium name="EnsemblMetazoa"/>
        </authorList>
    </citation>
    <scope>IDENTIFICATION</scope>
    <source>
        <strain evidence="3">PS312</strain>
    </source>
</reference>
<evidence type="ECO:0000256" key="2">
    <source>
        <dbReference type="SAM" id="Phobius"/>
    </source>
</evidence>
<proteinExistence type="predicted"/>
<protein>
    <submittedName>
        <fullName evidence="3">Uncharacterized protein</fullName>
    </submittedName>
</protein>
<keyword evidence="2" id="KW-0812">Transmembrane</keyword>
<feature type="compositionally biased region" description="Basic and acidic residues" evidence="1">
    <location>
        <begin position="13"/>
        <end position="32"/>
    </location>
</feature>
<keyword evidence="4" id="KW-1185">Reference proteome</keyword>
<evidence type="ECO:0000313" key="4">
    <source>
        <dbReference type="Proteomes" id="UP000005239"/>
    </source>
</evidence>
<gene>
    <name evidence="3" type="primary">WBGene00278432</name>
</gene>
<feature type="transmembrane region" description="Helical" evidence="2">
    <location>
        <begin position="154"/>
        <end position="173"/>
    </location>
</feature>
<name>A0A2A6CV85_PRIPA</name>
<keyword evidence="2" id="KW-0472">Membrane</keyword>
<keyword evidence="2" id="KW-1133">Transmembrane helix</keyword>
<accession>A0A8R1YX10</accession>
<dbReference type="AlphaFoldDB" id="A0A2A6CV85"/>
<feature type="region of interest" description="Disordered" evidence="1">
    <location>
        <begin position="1"/>
        <end position="38"/>
    </location>
</feature>
<accession>A0A2A6CV85</accession>
<evidence type="ECO:0000256" key="1">
    <source>
        <dbReference type="SAM" id="MobiDB-lite"/>
    </source>
</evidence>
<evidence type="ECO:0000313" key="3">
    <source>
        <dbReference type="EnsemblMetazoa" id="PPA40063.1"/>
    </source>
</evidence>
<dbReference type="Proteomes" id="UP000005239">
    <property type="component" value="Unassembled WGS sequence"/>
</dbReference>
<dbReference type="OrthoDB" id="66881at2759"/>